<feature type="non-terminal residue" evidence="1">
    <location>
        <position position="1"/>
    </location>
</feature>
<protein>
    <submittedName>
        <fullName evidence="1">13278_t:CDS:1</fullName>
    </submittedName>
</protein>
<evidence type="ECO:0000313" key="1">
    <source>
        <dbReference type="EMBL" id="CAI2193280.1"/>
    </source>
</evidence>
<proteinExistence type="predicted"/>
<accession>A0A9W4X0M1</accession>
<name>A0A9W4X0M1_9GLOM</name>
<dbReference type="OrthoDB" id="2306822at2759"/>
<dbReference type="AlphaFoldDB" id="A0A9W4X0M1"/>
<evidence type="ECO:0000313" key="2">
    <source>
        <dbReference type="Proteomes" id="UP001153678"/>
    </source>
</evidence>
<keyword evidence="2" id="KW-1185">Reference proteome</keyword>
<dbReference type="Proteomes" id="UP001153678">
    <property type="component" value="Unassembled WGS sequence"/>
</dbReference>
<comment type="caution">
    <text evidence="1">The sequence shown here is derived from an EMBL/GenBank/DDBJ whole genome shotgun (WGS) entry which is preliminary data.</text>
</comment>
<gene>
    <name evidence="1" type="ORF">FWILDA_LOCUS15995</name>
</gene>
<organism evidence="1 2">
    <name type="scientific">Funneliformis geosporum</name>
    <dbReference type="NCBI Taxonomy" id="1117311"/>
    <lineage>
        <taxon>Eukaryota</taxon>
        <taxon>Fungi</taxon>
        <taxon>Fungi incertae sedis</taxon>
        <taxon>Mucoromycota</taxon>
        <taxon>Glomeromycotina</taxon>
        <taxon>Glomeromycetes</taxon>
        <taxon>Glomerales</taxon>
        <taxon>Glomeraceae</taxon>
        <taxon>Funneliformis</taxon>
    </lineage>
</organism>
<dbReference type="EMBL" id="CAMKVN010009319">
    <property type="protein sequence ID" value="CAI2193280.1"/>
    <property type="molecule type" value="Genomic_DNA"/>
</dbReference>
<reference evidence="1" key="1">
    <citation type="submission" date="2022-08" db="EMBL/GenBank/DDBJ databases">
        <authorList>
            <person name="Kallberg Y."/>
            <person name="Tangrot J."/>
            <person name="Rosling A."/>
        </authorList>
    </citation>
    <scope>NUCLEOTIDE SEQUENCE</scope>
    <source>
        <strain evidence="1">Wild A</strain>
    </source>
</reference>
<sequence>LDSDVVEVRAEQLHAYQPDGERSACKGRLLCRMTVKQTQQNCNHVLQ</sequence>